<evidence type="ECO:0000313" key="1">
    <source>
        <dbReference type="EMBL" id="KAA6356680.1"/>
    </source>
</evidence>
<proteinExistence type="predicted"/>
<dbReference type="Proteomes" id="UP000324800">
    <property type="component" value="Unassembled WGS sequence"/>
</dbReference>
<comment type="caution">
    <text evidence="1">The sequence shown here is derived from an EMBL/GenBank/DDBJ whole genome shotgun (WGS) entry which is preliminary data.</text>
</comment>
<dbReference type="AlphaFoldDB" id="A0A5J4TG70"/>
<sequence length="353" mass="39556">ILTLIQIATQHRSDQSAQITNLAVKILAEVGKHGIKLEEGASSLSTTKSMDKIGQIVENAQTDTKVDLPELNQHPFEEIYDSSGATTSMGAIFKDAQSQVDKYKAQRNNSVLGRVTNQTPLPLSDGTDMDHPEEQMFYTSLASATCIILFQHGKTLKSLHQKALEVLVDEVYPERLERSKNNPFFPFEDYEDVMKKRLDDASTAIIALGYILRFAYNHIVNINFLMSNLKKYMNLYEQFPQTDIKNSLVLLTSIVRSAISDEYTSAVFRIMDDPVIAKVRCLQNDRKDSSVFQRLNALEIAMRCAGFQQKSQSLEIYNFGGLEASNAAVAPKTGQIQSYTSGFTQAKTQQYLP</sequence>
<name>A0A5J4TG70_9EUKA</name>
<dbReference type="EMBL" id="SNRW01032574">
    <property type="protein sequence ID" value="KAA6356680.1"/>
    <property type="molecule type" value="Genomic_DNA"/>
</dbReference>
<feature type="non-terminal residue" evidence="1">
    <location>
        <position position="353"/>
    </location>
</feature>
<evidence type="ECO:0000313" key="2">
    <source>
        <dbReference type="Proteomes" id="UP000324800"/>
    </source>
</evidence>
<accession>A0A5J4TG70</accession>
<feature type="non-terminal residue" evidence="1">
    <location>
        <position position="1"/>
    </location>
</feature>
<reference evidence="1 2" key="1">
    <citation type="submission" date="2019-03" db="EMBL/GenBank/DDBJ databases">
        <title>Single cell metagenomics reveals metabolic interactions within the superorganism composed of flagellate Streblomastix strix and complex community of Bacteroidetes bacteria on its surface.</title>
        <authorList>
            <person name="Treitli S.C."/>
            <person name="Kolisko M."/>
            <person name="Husnik F."/>
            <person name="Keeling P."/>
            <person name="Hampl V."/>
        </authorList>
    </citation>
    <scope>NUCLEOTIDE SEQUENCE [LARGE SCALE GENOMIC DNA]</scope>
    <source>
        <strain evidence="1">ST1C</strain>
    </source>
</reference>
<protein>
    <submittedName>
        <fullName evidence="1">Uncharacterized protein</fullName>
    </submittedName>
</protein>
<organism evidence="1 2">
    <name type="scientific">Streblomastix strix</name>
    <dbReference type="NCBI Taxonomy" id="222440"/>
    <lineage>
        <taxon>Eukaryota</taxon>
        <taxon>Metamonada</taxon>
        <taxon>Preaxostyla</taxon>
        <taxon>Oxymonadida</taxon>
        <taxon>Streblomastigidae</taxon>
        <taxon>Streblomastix</taxon>
    </lineage>
</organism>
<gene>
    <name evidence="1" type="ORF">EZS28_047793</name>
</gene>